<dbReference type="GO" id="GO:0005783">
    <property type="term" value="C:endoplasmic reticulum"/>
    <property type="evidence" value="ECO:0007669"/>
    <property type="project" value="UniProtKB-ARBA"/>
</dbReference>
<dbReference type="InterPro" id="IPR052114">
    <property type="entry name" value="ER_autophagy_membrane_reg"/>
</dbReference>
<protein>
    <submittedName>
        <fullName evidence="8">ADP-ribosylation factor-like protein 6-interacting protein 1 isoform X1</fullName>
    </submittedName>
</protein>
<feature type="transmembrane region" description="Helical" evidence="5">
    <location>
        <begin position="70"/>
        <end position="89"/>
    </location>
</feature>
<evidence type="ECO:0000256" key="5">
    <source>
        <dbReference type="SAM" id="Phobius"/>
    </source>
</evidence>
<proteinExistence type="predicted"/>
<keyword evidence="2 5" id="KW-0812">Transmembrane</keyword>
<dbReference type="InterPro" id="IPR057282">
    <property type="entry name" value="RETREG1-3-like_RHD"/>
</dbReference>
<evidence type="ECO:0000313" key="8">
    <source>
        <dbReference type="RefSeq" id="XP_029658107.1"/>
    </source>
</evidence>
<dbReference type="AlphaFoldDB" id="A0A6P7U9R6"/>
<keyword evidence="3 5" id="KW-1133">Transmembrane helix</keyword>
<evidence type="ECO:0000256" key="4">
    <source>
        <dbReference type="ARBA" id="ARBA00023136"/>
    </source>
</evidence>
<dbReference type="PANTHER" id="PTHR20952:SF0">
    <property type="entry name" value="ADP-RIBOSYLATION FACTOR-LIKE PROTEIN 6-INTERACTING PROTEIN 1"/>
    <property type="match status" value="1"/>
</dbReference>
<reference evidence="8" key="1">
    <citation type="submission" date="2025-08" db="UniProtKB">
        <authorList>
            <consortium name="RefSeq"/>
        </authorList>
    </citation>
    <scope>IDENTIFICATION</scope>
</reference>
<dbReference type="Proteomes" id="UP000515154">
    <property type="component" value="Linkage group LG2"/>
</dbReference>
<sequence>MAEICENEMHEEKHNNELNELMKDMEGWRAALLRLNGVIDWDRPYHPLVLLAPITIIFLLVWYFEPSFLTTVALLGMSISLIDFLVPLLSSMYGPETWTVVQEQQFEQICERIMNVRDHLTNVKTTLVGLKVEKPKVYFAVTMGIMAFFAWFGSLVNNLILTYLIVGFVVLYPGLRRHQILEKYIQGIVVVLKRMFFGKPKAKKS</sequence>
<evidence type="ECO:0000256" key="3">
    <source>
        <dbReference type="ARBA" id="ARBA00022989"/>
    </source>
</evidence>
<keyword evidence="7" id="KW-1185">Reference proteome</keyword>
<organism evidence="7 8">
    <name type="scientific">Octopus sinensis</name>
    <name type="common">East Asian common octopus</name>
    <dbReference type="NCBI Taxonomy" id="2607531"/>
    <lineage>
        <taxon>Eukaryota</taxon>
        <taxon>Metazoa</taxon>
        <taxon>Spiralia</taxon>
        <taxon>Lophotrochozoa</taxon>
        <taxon>Mollusca</taxon>
        <taxon>Cephalopoda</taxon>
        <taxon>Coleoidea</taxon>
        <taxon>Octopodiformes</taxon>
        <taxon>Octopoda</taxon>
        <taxon>Incirrata</taxon>
        <taxon>Octopodidae</taxon>
        <taxon>Octopus</taxon>
    </lineage>
</organism>
<dbReference type="PANTHER" id="PTHR20952">
    <property type="entry name" value="ADP-RIBOSYLATION-LIKE FACTOR 6-INTERACTING PROTEIN"/>
    <property type="match status" value="1"/>
</dbReference>
<feature type="transmembrane region" description="Helical" evidence="5">
    <location>
        <begin position="45"/>
        <end position="64"/>
    </location>
</feature>
<name>A0A6P7U9R6_9MOLL</name>
<evidence type="ECO:0000256" key="2">
    <source>
        <dbReference type="ARBA" id="ARBA00022692"/>
    </source>
</evidence>
<dbReference type="RefSeq" id="XP_029658107.1">
    <property type="nucleotide sequence ID" value="XM_029802247.2"/>
</dbReference>
<comment type="subcellular location">
    <subcellularLocation>
        <location evidence="1">Membrane</location>
        <topology evidence="1">Multi-pass membrane protein</topology>
    </subcellularLocation>
</comment>
<evidence type="ECO:0000259" key="6">
    <source>
        <dbReference type="Pfam" id="PF24456"/>
    </source>
</evidence>
<feature type="transmembrane region" description="Helical" evidence="5">
    <location>
        <begin position="159"/>
        <end position="175"/>
    </location>
</feature>
<dbReference type="Pfam" id="PF24456">
    <property type="entry name" value="RHD_RETREG1-3"/>
    <property type="match status" value="1"/>
</dbReference>
<feature type="domain" description="RETREG1-3/ARL6IP-like N-terminal reticulon-homology" evidence="6">
    <location>
        <begin position="29"/>
        <end position="196"/>
    </location>
</feature>
<gene>
    <name evidence="8" type="primary">LOC115232390</name>
</gene>
<dbReference type="KEGG" id="osn:115232390"/>
<dbReference type="GO" id="GO:0016020">
    <property type="term" value="C:membrane"/>
    <property type="evidence" value="ECO:0007669"/>
    <property type="project" value="UniProtKB-SubCell"/>
</dbReference>
<keyword evidence="4 5" id="KW-0472">Membrane</keyword>
<dbReference type="CDD" id="cd22559">
    <property type="entry name" value="Arl6IP1"/>
    <property type="match status" value="1"/>
</dbReference>
<accession>A0A6P7U9R6</accession>
<evidence type="ECO:0000256" key="1">
    <source>
        <dbReference type="ARBA" id="ARBA00004141"/>
    </source>
</evidence>
<evidence type="ECO:0000313" key="7">
    <source>
        <dbReference type="Proteomes" id="UP000515154"/>
    </source>
</evidence>